<dbReference type="AlphaFoldDB" id="G7J8P1"/>
<dbReference type="HOGENOM" id="CLU_2430385_0_0_1"/>
<gene>
    <name evidence="2" type="ordered locus">MTR_3g064870</name>
</gene>
<evidence type="ECO:0000313" key="4">
    <source>
        <dbReference type="Proteomes" id="UP000002051"/>
    </source>
</evidence>
<reference evidence="3" key="3">
    <citation type="submission" date="2015-04" db="UniProtKB">
        <authorList>
            <consortium name="EnsemblPlants"/>
        </authorList>
    </citation>
    <scope>IDENTIFICATION</scope>
    <source>
        <strain evidence="3">cv. Jemalong A17</strain>
    </source>
</reference>
<sequence length="91" mass="10919">MLARFENYKVGSLSFLFLRLPIASKFGNPKIKFKYFFFREISKLGVDQRVRWEDVCRPYKTHLRGGRSYTLWGLFTELAYISFYVGFQKSR</sequence>
<keyword evidence="4" id="KW-1185">Reference proteome</keyword>
<keyword evidence="1" id="KW-1133">Transmembrane helix</keyword>
<proteinExistence type="predicted"/>
<reference evidence="2 4" key="2">
    <citation type="journal article" date="2014" name="BMC Genomics">
        <title>An improved genome release (version Mt4.0) for the model legume Medicago truncatula.</title>
        <authorList>
            <person name="Tang H."/>
            <person name="Krishnakumar V."/>
            <person name="Bidwell S."/>
            <person name="Rosen B."/>
            <person name="Chan A."/>
            <person name="Zhou S."/>
            <person name="Gentzbittel L."/>
            <person name="Childs K.L."/>
            <person name="Yandell M."/>
            <person name="Gundlach H."/>
            <person name="Mayer K.F."/>
            <person name="Schwartz D.C."/>
            <person name="Town C.D."/>
        </authorList>
    </citation>
    <scope>GENOME REANNOTATION</scope>
    <source>
        <strain evidence="3 4">cv. Jemalong A17</strain>
    </source>
</reference>
<dbReference type="EnsemblPlants" id="AES70918">
    <property type="protein sequence ID" value="AES70918"/>
    <property type="gene ID" value="MTR_3g064870"/>
</dbReference>
<dbReference type="EMBL" id="CM001219">
    <property type="protein sequence ID" value="AES70918.1"/>
    <property type="molecule type" value="Genomic_DNA"/>
</dbReference>
<reference evidence="2 4" key="1">
    <citation type="journal article" date="2011" name="Nature">
        <title>The Medicago genome provides insight into the evolution of rhizobial symbioses.</title>
        <authorList>
            <person name="Young N.D."/>
            <person name="Debelle F."/>
            <person name="Oldroyd G.E."/>
            <person name="Geurts R."/>
            <person name="Cannon S.B."/>
            <person name="Udvardi M.K."/>
            <person name="Benedito V.A."/>
            <person name="Mayer K.F."/>
            <person name="Gouzy J."/>
            <person name="Schoof H."/>
            <person name="Van de Peer Y."/>
            <person name="Proost S."/>
            <person name="Cook D.R."/>
            <person name="Meyers B.C."/>
            <person name="Spannagl M."/>
            <person name="Cheung F."/>
            <person name="De Mita S."/>
            <person name="Krishnakumar V."/>
            <person name="Gundlach H."/>
            <person name="Zhou S."/>
            <person name="Mudge J."/>
            <person name="Bharti A.K."/>
            <person name="Murray J.D."/>
            <person name="Naoumkina M.A."/>
            <person name="Rosen B."/>
            <person name="Silverstein K.A."/>
            <person name="Tang H."/>
            <person name="Rombauts S."/>
            <person name="Zhao P.X."/>
            <person name="Zhou P."/>
            <person name="Barbe V."/>
            <person name="Bardou P."/>
            <person name="Bechner M."/>
            <person name="Bellec A."/>
            <person name="Berger A."/>
            <person name="Berges H."/>
            <person name="Bidwell S."/>
            <person name="Bisseling T."/>
            <person name="Choisne N."/>
            <person name="Couloux A."/>
            <person name="Denny R."/>
            <person name="Deshpande S."/>
            <person name="Dai X."/>
            <person name="Doyle J.J."/>
            <person name="Dudez A.M."/>
            <person name="Farmer A.D."/>
            <person name="Fouteau S."/>
            <person name="Franken C."/>
            <person name="Gibelin C."/>
            <person name="Gish J."/>
            <person name="Goldstein S."/>
            <person name="Gonzalez A.J."/>
            <person name="Green P.J."/>
            <person name="Hallab A."/>
            <person name="Hartog M."/>
            <person name="Hua A."/>
            <person name="Humphray S.J."/>
            <person name="Jeong D.H."/>
            <person name="Jing Y."/>
            <person name="Jocker A."/>
            <person name="Kenton S.M."/>
            <person name="Kim D.J."/>
            <person name="Klee K."/>
            <person name="Lai H."/>
            <person name="Lang C."/>
            <person name="Lin S."/>
            <person name="Macmil S.L."/>
            <person name="Magdelenat G."/>
            <person name="Matthews L."/>
            <person name="McCorrison J."/>
            <person name="Monaghan E.L."/>
            <person name="Mun J.H."/>
            <person name="Najar F.Z."/>
            <person name="Nicholson C."/>
            <person name="Noirot C."/>
            <person name="O'Bleness M."/>
            <person name="Paule C.R."/>
            <person name="Poulain J."/>
            <person name="Prion F."/>
            <person name="Qin B."/>
            <person name="Qu C."/>
            <person name="Retzel E.F."/>
            <person name="Riddle C."/>
            <person name="Sallet E."/>
            <person name="Samain S."/>
            <person name="Samson N."/>
            <person name="Sanders I."/>
            <person name="Saurat O."/>
            <person name="Scarpelli C."/>
            <person name="Schiex T."/>
            <person name="Segurens B."/>
            <person name="Severin A.J."/>
            <person name="Sherrier D.J."/>
            <person name="Shi R."/>
            <person name="Sims S."/>
            <person name="Singer S.R."/>
            <person name="Sinharoy S."/>
            <person name="Sterck L."/>
            <person name="Viollet A."/>
            <person name="Wang B.B."/>
            <person name="Wang K."/>
            <person name="Wang M."/>
            <person name="Wang X."/>
            <person name="Warfsmann J."/>
            <person name="Weissenbach J."/>
            <person name="White D.D."/>
            <person name="White J.D."/>
            <person name="Wiley G.B."/>
            <person name="Wincker P."/>
            <person name="Xing Y."/>
            <person name="Yang L."/>
            <person name="Yao Z."/>
            <person name="Ying F."/>
            <person name="Zhai J."/>
            <person name="Zhou L."/>
            <person name="Zuber A."/>
            <person name="Denarie J."/>
            <person name="Dixon R.A."/>
            <person name="May G.D."/>
            <person name="Schwartz D.C."/>
            <person name="Rogers J."/>
            <person name="Quetier F."/>
            <person name="Town C.D."/>
            <person name="Roe B.A."/>
        </authorList>
    </citation>
    <scope>NUCLEOTIDE SEQUENCE [LARGE SCALE GENOMIC DNA]</scope>
    <source>
        <strain evidence="2">A17</strain>
        <strain evidence="3 4">cv. Jemalong A17</strain>
    </source>
</reference>
<keyword evidence="1 2" id="KW-0812">Transmembrane</keyword>
<evidence type="ECO:0000256" key="1">
    <source>
        <dbReference type="SAM" id="Phobius"/>
    </source>
</evidence>
<dbReference type="PaxDb" id="3880-AES70918"/>
<accession>G7J8P1</accession>
<name>G7J8P1_MEDTR</name>
<evidence type="ECO:0000313" key="2">
    <source>
        <dbReference type="EMBL" id="AES70918.1"/>
    </source>
</evidence>
<organism evidence="2 4">
    <name type="scientific">Medicago truncatula</name>
    <name type="common">Barrel medic</name>
    <name type="synonym">Medicago tribuloides</name>
    <dbReference type="NCBI Taxonomy" id="3880"/>
    <lineage>
        <taxon>Eukaryota</taxon>
        <taxon>Viridiplantae</taxon>
        <taxon>Streptophyta</taxon>
        <taxon>Embryophyta</taxon>
        <taxon>Tracheophyta</taxon>
        <taxon>Spermatophyta</taxon>
        <taxon>Magnoliopsida</taxon>
        <taxon>eudicotyledons</taxon>
        <taxon>Gunneridae</taxon>
        <taxon>Pentapetalae</taxon>
        <taxon>rosids</taxon>
        <taxon>fabids</taxon>
        <taxon>Fabales</taxon>
        <taxon>Fabaceae</taxon>
        <taxon>Papilionoideae</taxon>
        <taxon>50 kb inversion clade</taxon>
        <taxon>NPAAA clade</taxon>
        <taxon>Hologalegina</taxon>
        <taxon>IRL clade</taxon>
        <taxon>Trifolieae</taxon>
        <taxon>Medicago</taxon>
    </lineage>
</organism>
<feature type="transmembrane region" description="Helical" evidence="1">
    <location>
        <begin position="69"/>
        <end position="87"/>
    </location>
</feature>
<evidence type="ECO:0000313" key="3">
    <source>
        <dbReference type="EnsemblPlants" id="AES70918"/>
    </source>
</evidence>
<dbReference type="Proteomes" id="UP000002051">
    <property type="component" value="Chromosome 3"/>
</dbReference>
<protein>
    <submittedName>
        <fullName evidence="2">Transmembrane protein, putative</fullName>
    </submittedName>
</protein>
<keyword evidence="1" id="KW-0472">Membrane</keyword>